<name>A0ABT4IEH7_9EURY</name>
<evidence type="ECO:0008006" key="3">
    <source>
        <dbReference type="Google" id="ProtNLM"/>
    </source>
</evidence>
<dbReference type="PROSITE" id="PS51257">
    <property type="entry name" value="PROKAR_LIPOPROTEIN"/>
    <property type="match status" value="1"/>
</dbReference>
<gene>
    <name evidence="1" type="ORF">O0S10_02710</name>
</gene>
<keyword evidence="2" id="KW-1185">Reference proteome</keyword>
<dbReference type="EMBL" id="JAPTGB010000004">
    <property type="protein sequence ID" value="MCZ0860141.1"/>
    <property type="molecule type" value="Genomic_DNA"/>
</dbReference>
<comment type="caution">
    <text evidence="1">The sequence shown here is derived from an EMBL/GenBank/DDBJ whole genome shotgun (WGS) entry which is preliminary data.</text>
</comment>
<reference evidence="1" key="1">
    <citation type="submission" date="2022-12" db="EMBL/GenBank/DDBJ databases">
        <title>Isolation and characterisation of novel Methanocorpusculum spp. from native Australian herbivores indicates the genus is ancestrally host-associated.</title>
        <authorList>
            <person name="Volmer J.G."/>
            <person name="Soo R.M."/>
            <person name="Evans P.N."/>
            <person name="Hoedt E.C."/>
            <person name="Astorga Alsina A.L."/>
            <person name="Woodcroft B.J."/>
            <person name="Tyson G.W."/>
            <person name="Hugenholtz P."/>
            <person name="Morrison M."/>
        </authorList>
    </citation>
    <scope>NUCLEOTIDE SEQUENCE</scope>
    <source>
        <strain evidence="1">MG</strain>
    </source>
</reference>
<dbReference type="RefSeq" id="WP_268924363.1">
    <property type="nucleotide sequence ID" value="NZ_JAPTGB010000004.1"/>
</dbReference>
<sequence>MKPLIPLLFLLAVLALATAGCIQPQIPDPHPTPLPTAPQPSEDTTFRIRDTHQYLSYWNEKMGWNLTNETLAEHTAALNRYLETTWTKESGDYYRVQNNSDFLHAVKNIIDLTEDQFDAFVRMDAEQTRVDRLNYHSHTSRLYDTPANQI</sequence>
<accession>A0ABT4IEH7</accession>
<organism evidence="1 2">
    <name type="scientific">Methanocorpusculum petauri</name>
    <dbReference type="NCBI Taxonomy" id="3002863"/>
    <lineage>
        <taxon>Archaea</taxon>
        <taxon>Methanobacteriati</taxon>
        <taxon>Methanobacteriota</taxon>
        <taxon>Stenosarchaea group</taxon>
        <taxon>Methanomicrobia</taxon>
        <taxon>Methanomicrobiales</taxon>
        <taxon>Methanocorpusculaceae</taxon>
        <taxon>Methanocorpusculum</taxon>
    </lineage>
</organism>
<proteinExistence type="predicted"/>
<dbReference type="Proteomes" id="UP001141422">
    <property type="component" value="Unassembled WGS sequence"/>
</dbReference>
<evidence type="ECO:0000313" key="1">
    <source>
        <dbReference type="EMBL" id="MCZ0860141.1"/>
    </source>
</evidence>
<protein>
    <recommendedName>
        <fullName evidence="3">Tricorn protease C1 domain-containing protein</fullName>
    </recommendedName>
</protein>
<evidence type="ECO:0000313" key="2">
    <source>
        <dbReference type="Proteomes" id="UP001141422"/>
    </source>
</evidence>